<protein>
    <submittedName>
        <fullName evidence="4">Polysaccharide deacetylase family protein</fullName>
        <ecNumber evidence="4">3.-.-.-</ecNumber>
    </submittedName>
</protein>
<dbReference type="CDD" id="cd10918">
    <property type="entry name" value="CE4_NodB_like_5s_6s"/>
    <property type="match status" value="1"/>
</dbReference>
<evidence type="ECO:0000256" key="1">
    <source>
        <dbReference type="ARBA" id="ARBA00022729"/>
    </source>
</evidence>
<proteinExistence type="predicted"/>
<dbReference type="PANTHER" id="PTHR34216">
    <property type="match status" value="1"/>
</dbReference>
<dbReference type="InterPro" id="IPR002509">
    <property type="entry name" value="NODB_dom"/>
</dbReference>
<reference evidence="4 5" key="1">
    <citation type="submission" date="2023-08" db="EMBL/GenBank/DDBJ databases">
        <title>Genome sequence of Thermaerobacter compostii strain Ins1, a spore-forming filamentous bacterium isolated from a deep geothermal reservoir.</title>
        <authorList>
            <person name="Bregnard D."/>
            <person name="Gonzalez D."/>
            <person name="Junier P."/>
        </authorList>
    </citation>
    <scope>NUCLEOTIDE SEQUENCE [LARGE SCALE GENOMIC DNA]</scope>
    <source>
        <strain evidence="4 5">Ins1</strain>
    </source>
</reference>
<gene>
    <name evidence="4" type="ORF">Q5761_00410</name>
</gene>
<dbReference type="SUPFAM" id="SSF88713">
    <property type="entry name" value="Glycoside hydrolase/deacetylase"/>
    <property type="match status" value="1"/>
</dbReference>
<dbReference type="PROSITE" id="PS51677">
    <property type="entry name" value="NODB"/>
    <property type="match status" value="1"/>
</dbReference>
<evidence type="ECO:0000313" key="5">
    <source>
        <dbReference type="Proteomes" id="UP001304683"/>
    </source>
</evidence>
<evidence type="ECO:0000259" key="3">
    <source>
        <dbReference type="PROSITE" id="PS51724"/>
    </source>
</evidence>
<dbReference type="Pfam" id="PF05036">
    <property type="entry name" value="SPOR"/>
    <property type="match status" value="1"/>
</dbReference>
<name>A0ABZ0QQ76_9FIRM</name>
<dbReference type="InterPro" id="IPR007730">
    <property type="entry name" value="SPOR-like_dom"/>
</dbReference>
<keyword evidence="1" id="KW-0732">Signal</keyword>
<sequence length="365" mass="40719">MGRRWRAVTAGVKVFATSLCVILAISLYGWTATAGAAARPVYYANQVAVLLYHGFERPPDGPITVTRRQFDEHIRTLKAAGFQFVSAEQFRRWKRGQGSIPPNAVLLTIDDGMKEIHSVALPILKHHKVPAVAFVVYSRIDRTPNTVSGRAVRELVAGGVEVQSHTYDMHRRVIRQRDGADVAMVWVMDEAEIRADMARARQRHRELLGDEPDMLAYPYGAYTPAFVRAARAEGIRFAFTTKPGLVSRATPDMELPRFNTGVRGMTGKQVVDLLRRYAPAAPAPKPTKPSGYYVGGGLYRSKAEAQKAAQRFTRLTGYRMYVAPHPKYKPHYWVQTGRVASKARAAELARRWARLGIRYVVAASG</sequence>
<evidence type="ECO:0000259" key="2">
    <source>
        <dbReference type="PROSITE" id="PS51677"/>
    </source>
</evidence>
<dbReference type="Proteomes" id="UP001304683">
    <property type="component" value="Chromosome"/>
</dbReference>
<keyword evidence="5" id="KW-1185">Reference proteome</keyword>
<dbReference type="Gene3D" id="3.20.20.370">
    <property type="entry name" value="Glycoside hydrolase/deacetylase"/>
    <property type="match status" value="1"/>
</dbReference>
<dbReference type="GO" id="GO:0016787">
    <property type="term" value="F:hydrolase activity"/>
    <property type="evidence" value="ECO:0007669"/>
    <property type="project" value="UniProtKB-KW"/>
</dbReference>
<dbReference type="Pfam" id="PF01522">
    <property type="entry name" value="Polysacc_deac_1"/>
    <property type="match status" value="1"/>
</dbReference>
<feature type="domain" description="NodB homology" evidence="2">
    <location>
        <begin position="103"/>
        <end position="335"/>
    </location>
</feature>
<dbReference type="RefSeq" id="WP_318750775.1">
    <property type="nucleotide sequence ID" value="NZ_CP132508.1"/>
</dbReference>
<evidence type="ECO:0000313" key="4">
    <source>
        <dbReference type="EMBL" id="WPD19178.1"/>
    </source>
</evidence>
<dbReference type="SUPFAM" id="SSF110997">
    <property type="entry name" value="Sporulation related repeat"/>
    <property type="match status" value="1"/>
</dbReference>
<dbReference type="EMBL" id="CP132508">
    <property type="protein sequence ID" value="WPD19178.1"/>
    <property type="molecule type" value="Genomic_DNA"/>
</dbReference>
<dbReference type="InterPro" id="IPR051398">
    <property type="entry name" value="Polysacch_Deacetylase"/>
</dbReference>
<keyword evidence="4" id="KW-0378">Hydrolase</keyword>
<dbReference type="PROSITE" id="PS51724">
    <property type="entry name" value="SPOR"/>
    <property type="match status" value="1"/>
</dbReference>
<dbReference type="Gene3D" id="3.30.70.1070">
    <property type="entry name" value="Sporulation related repeat"/>
    <property type="match status" value="1"/>
</dbReference>
<accession>A0ABZ0QQ76</accession>
<organism evidence="4 5">
    <name type="scientific">Thermaerobacter composti</name>
    <dbReference type="NCBI Taxonomy" id="554949"/>
    <lineage>
        <taxon>Bacteria</taxon>
        <taxon>Bacillati</taxon>
        <taxon>Bacillota</taxon>
        <taxon>Clostridia</taxon>
        <taxon>Eubacteriales</taxon>
        <taxon>Clostridiales Family XVII. Incertae Sedis</taxon>
        <taxon>Thermaerobacter</taxon>
    </lineage>
</organism>
<dbReference type="InterPro" id="IPR036680">
    <property type="entry name" value="SPOR-like_sf"/>
</dbReference>
<dbReference type="InterPro" id="IPR011330">
    <property type="entry name" value="Glyco_hydro/deAcase_b/a-brl"/>
</dbReference>
<feature type="domain" description="SPOR" evidence="3">
    <location>
        <begin position="286"/>
        <end position="365"/>
    </location>
</feature>
<dbReference type="EC" id="3.-.-.-" evidence="4"/>
<dbReference type="PANTHER" id="PTHR34216:SF7">
    <property type="entry name" value="POLY-BETA-1,6-N-ACETYL-D-GLUCOSAMINE N-DEACETYLASE"/>
    <property type="match status" value="1"/>
</dbReference>